<dbReference type="EMBL" id="CP097320">
    <property type="protein sequence ID" value="UQX09877.1"/>
    <property type="molecule type" value="Genomic_DNA"/>
</dbReference>
<dbReference type="InterPro" id="IPR001694">
    <property type="entry name" value="NADH_UbQ_OxRdtase_su1/FPO"/>
</dbReference>
<gene>
    <name evidence="6" type="ORF">M5I08_16650</name>
</gene>
<feature type="transmembrane region" description="Helical" evidence="5">
    <location>
        <begin position="100"/>
        <end position="122"/>
    </location>
</feature>
<dbReference type="InterPro" id="IPR052561">
    <property type="entry name" value="ComplexI_Subunit1"/>
</dbReference>
<name>A0ABY4QI25_9MYCO</name>
<evidence type="ECO:0000256" key="4">
    <source>
        <dbReference type="ARBA" id="ARBA00023136"/>
    </source>
</evidence>
<keyword evidence="3 5" id="KW-1133">Transmembrane helix</keyword>
<feature type="transmembrane region" description="Helical" evidence="5">
    <location>
        <begin position="6"/>
        <end position="27"/>
    </location>
</feature>
<evidence type="ECO:0000313" key="7">
    <source>
        <dbReference type="Proteomes" id="UP001056610"/>
    </source>
</evidence>
<dbReference type="Pfam" id="PF00146">
    <property type="entry name" value="NADHdh"/>
    <property type="match status" value="1"/>
</dbReference>
<keyword evidence="6" id="KW-0560">Oxidoreductase</keyword>
<comment type="subcellular location">
    <subcellularLocation>
        <location evidence="1">Membrane</location>
        <topology evidence="1">Multi-pass membrane protein</topology>
    </subcellularLocation>
</comment>
<reference evidence="6" key="1">
    <citation type="submission" date="2022-05" db="EMBL/GenBank/DDBJ databases">
        <title>A methanotrophic Mycobacterium dominates a cave microbial ecosystem.</title>
        <authorList>
            <person name="Van Spanning R.J.M."/>
            <person name="Guan Q."/>
            <person name="Melkonian C."/>
            <person name="Gallant J."/>
            <person name="Polerecky L."/>
            <person name="Flot J.-F."/>
            <person name="Brandt B.W."/>
            <person name="Braster M."/>
            <person name="Iturbe Espinoza P."/>
            <person name="Aerts J."/>
            <person name="Meima-Franke M."/>
            <person name="Piersma S.R."/>
            <person name="Bunduc C."/>
            <person name="Ummels R."/>
            <person name="Pain A."/>
            <person name="Fleming E.J."/>
            <person name="van der Wel N."/>
            <person name="Gherman V.D."/>
            <person name="Sarbu S.M."/>
            <person name="Bodelier P.L.E."/>
            <person name="Bitter W."/>
        </authorList>
    </citation>
    <scope>NUCLEOTIDE SEQUENCE</scope>
    <source>
        <strain evidence="6">Sulfur Cave</strain>
    </source>
</reference>
<dbReference type="Proteomes" id="UP001056610">
    <property type="component" value="Chromosome"/>
</dbReference>
<feature type="transmembrane region" description="Helical" evidence="5">
    <location>
        <begin position="235"/>
        <end position="252"/>
    </location>
</feature>
<evidence type="ECO:0000256" key="2">
    <source>
        <dbReference type="ARBA" id="ARBA00022692"/>
    </source>
</evidence>
<keyword evidence="2 5" id="KW-0812">Transmembrane</keyword>
<feature type="transmembrane region" description="Helical" evidence="5">
    <location>
        <begin position="258"/>
        <end position="285"/>
    </location>
</feature>
<dbReference type="PANTHER" id="PTHR43359:SF1">
    <property type="entry name" value="FORMATE HYDROGENLYASE SUBUNIT 4-RELATED"/>
    <property type="match status" value="1"/>
</dbReference>
<evidence type="ECO:0000256" key="1">
    <source>
        <dbReference type="ARBA" id="ARBA00004141"/>
    </source>
</evidence>
<organism evidence="6 7">
    <name type="scientific">Candidatus Mycobacterium methanotrophicum</name>
    <dbReference type="NCBI Taxonomy" id="2943498"/>
    <lineage>
        <taxon>Bacteria</taxon>
        <taxon>Bacillati</taxon>
        <taxon>Actinomycetota</taxon>
        <taxon>Actinomycetes</taxon>
        <taxon>Mycobacteriales</taxon>
        <taxon>Mycobacteriaceae</taxon>
        <taxon>Mycobacterium</taxon>
    </lineage>
</organism>
<accession>A0ABY4QI25</accession>
<keyword evidence="7" id="KW-1185">Reference proteome</keyword>
<feature type="transmembrane region" description="Helical" evidence="5">
    <location>
        <begin position="65"/>
        <end position="88"/>
    </location>
</feature>
<sequence length="316" mass="32109">MTAAGALGAASQVALIGGGSPLLVGLMRQVRARLEGRAGAGVAQPWRDLRKLLRKEPITPHGTGWVFRSAPLLLTATVLVVAAVVPFATTNSPLDPVADLIAVAALLALGTVALALAGLDTGTAFGGMGASREMTVMSLVEPTILLSVFALSVRVGSTNLAAIVGATLHDPRAVISPASLLAGVALAVVTMAEAGRLPVDNPSTHLELTMIHEAMILEYAGPDLALVEWASAMRLGVLLGLLASLFAPWGIATSATGLAAIPVALVVFAAKAATLGVVLAAGEVFLAKLRLFRVPELLAGSFLLALLAVAASFFLD</sequence>
<evidence type="ECO:0000313" key="6">
    <source>
        <dbReference type="EMBL" id="UQX09877.1"/>
    </source>
</evidence>
<evidence type="ECO:0000256" key="3">
    <source>
        <dbReference type="ARBA" id="ARBA00022989"/>
    </source>
</evidence>
<evidence type="ECO:0000256" key="5">
    <source>
        <dbReference type="SAM" id="Phobius"/>
    </source>
</evidence>
<dbReference type="RefSeq" id="WP_249762841.1">
    <property type="nucleotide sequence ID" value="NZ_CAJUXY010000028.1"/>
</dbReference>
<feature type="transmembrane region" description="Helical" evidence="5">
    <location>
        <begin position="173"/>
        <end position="192"/>
    </location>
</feature>
<proteinExistence type="predicted"/>
<feature type="transmembrane region" description="Helical" evidence="5">
    <location>
        <begin position="297"/>
        <end position="315"/>
    </location>
</feature>
<dbReference type="GO" id="GO:0016491">
    <property type="term" value="F:oxidoreductase activity"/>
    <property type="evidence" value="ECO:0007669"/>
    <property type="project" value="UniProtKB-KW"/>
</dbReference>
<dbReference type="EC" id="1.6.5.11" evidence="6"/>
<dbReference type="PANTHER" id="PTHR43359">
    <property type="entry name" value="FORMATE HYDROGENLYASE SUBUNIT 4"/>
    <property type="match status" value="1"/>
</dbReference>
<keyword evidence="4 5" id="KW-0472">Membrane</keyword>
<protein>
    <submittedName>
        <fullName evidence="6">NADH-quinone oxidoreductase subunit H</fullName>
        <ecNumber evidence="6">1.6.5.11</ecNumber>
    </submittedName>
</protein>